<keyword evidence="2" id="KW-1185">Reference proteome</keyword>
<dbReference type="SUPFAM" id="SSF111069">
    <property type="entry name" value="Hypothetical protein yfbM"/>
    <property type="match status" value="1"/>
</dbReference>
<dbReference type="RefSeq" id="WP_171715628.1">
    <property type="nucleotide sequence ID" value="NZ_WHOB01000003.1"/>
</dbReference>
<comment type="caution">
    <text evidence="1">The sequence shown here is derived from an EMBL/GenBank/DDBJ whole genome shotgun (WGS) entry which is preliminary data.</text>
</comment>
<dbReference type="InterPro" id="IPR015068">
    <property type="entry name" value="DUF1877"/>
</dbReference>
<sequence>MGMIGNYITVTAELLQAIRDEEISLHGIEPKLDIDKAWQALHYTLSGGGTEEGSALGAVVPMNGQHYAGHYSDAEVFVLEPEQVKETAAALDGIEEAYLRERYQFRQMLDEGVYPLVDDDEPEEFFDYMYTYFTAMKEFYRTASADQAYVVFYIS</sequence>
<dbReference type="Pfam" id="PF08974">
    <property type="entry name" value="DUF1877"/>
    <property type="match status" value="1"/>
</dbReference>
<organism evidence="1 2">
    <name type="scientific">Paenibacillus phytohabitans</name>
    <dbReference type="NCBI Taxonomy" id="2654978"/>
    <lineage>
        <taxon>Bacteria</taxon>
        <taxon>Bacillati</taxon>
        <taxon>Bacillota</taxon>
        <taxon>Bacilli</taxon>
        <taxon>Bacillales</taxon>
        <taxon>Paenibacillaceae</taxon>
        <taxon>Paenibacillus</taxon>
    </lineage>
</organism>
<proteinExistence type="predicted"/>
<accession>A0ABX1Y8M2</accession>
<dbReference type="EMBL" id="WHOB01000003">
    <property type="protein sequence ID" value="NOU77282.1"/>
    <property type="molecule type" value="Genomic_DNA"/>
</dbReference>
<evidence type="ECO:0000313" key="2">
    <source>
        <dbReference type="Proteomes" id="UP000596857"/>
    </source>
</evidence>
<protein>
    <submittedName>
        <fullName evidence="1">DUF1877 family protein</fullName>
    </submittedName>
</protein>
<dbReference type="Proteomes" id="UP000596857">
    <property type="component" value="Unassembled WGS sequence"/>
</dbReference>
<reference evidence="1 2" key="1">
    <citation type="submission" date="2019-10" db="EMBL/GenBank/DDBJ databases">
        <title>Description of Paenibacillus terricola sp. nov.</title>
        <authorList>
            <person name="Carlier A."/>
            <person name="Qi S."/>
        </authorList>
    </citation>
    <scope>NUCLEOTIDE SEQUENCE [LARGE SCALE GENOMIC DNA]</scope>
    <source>
        <strain evidence="1 2">LMG 31459</strain>
    </source>
</reference>
<name>A0ABX1Y8M2_9BACL</name>
<evidence type="ECO:0000313" key="1">
    <source>
        <dbReference type="EMBL" id="NOU77282.1"/>
    </source>
</evidence>
<gene>
    <name evidence="1" type="ORF">GC101_00085</name>
</gene>
<dbReference type="InterPro" id="IPR035944">
    <property type="entry name" value="YfbM-like_sf"/>
</dbReference>
<dbReference type="Gene3D" id="3.40.1760.10">
    <property type="entry name" value="YfbM-like super family"/>
    <property type="match status" value="1"/>
</dbReference>